<feature type="chain" id="PRO_5009520024" evidence="1">
    <location>
        <begin position="19"/>
        <end position="133"/>
    </location>
</feature>
<keyword evidence="1" id="KW-0732">Signal</keyword>
<evidence type="ECO:0000256" key="1">
    <source>
        <dbReference type="SAM" id="SignalP"/>
    </source>
</evidence>
<protein>
    <submittedName>
        <fullName evidence="2">Uncharacterized protein</fullName>
    </submittedName>
</protein>
<organism evidence="2 3">
    <name type="scientific">Penicillium arizonense</name>
    <dbReference type="NCBI Taxonomy" id="1835702"/>
    <lineage>
        <taxon>Eukaryota</taxon>
        <taxon>Fungi</taxon>
        <taxon>Dikarya</taxon>
        <taxon>Ascomycota</taxon>
        <taxon>Pezizomycotina</taxon>
        <taxon>Eurotiomycetes</taxon>
        <taxon>Eurotiomycetidae</taxon>
        <taxon>Eurotiales</taxon>
        <taxon>Aspergillaceae</taxon>
        <taxon>Penicillium</taxon>
    </lineage>
</organism>
<gene>
    <name evidence="2" type="ORF">PENARI_c001G00968</name>
</gene>
<evidence type="ECO:0000313" key="3">
    <source>
        <dbReference type="Proteomes" id="UP000177622"/>
    </source>
</evidence>
<accession>A0A1F5LZK3</accession>
<dbReference type="AlphaFoldDB" id="A0A1F5LZK3"/>
<dbReference type="GeneID" id="34570934"/>
<dbReference type="Proteomes" id="UP000177622">
    <property type="component" value="Unassembled WGS sequence"/>
</dbReference>
<dbReference type="OrthoDB" id="10626330at2759"/>
<sequence>MLKSSFWLLACSLVAAHAHESDKAVAALDDGTRMNFYPGGGGTGEEREMGNSPCKAWCAKQDPNKLRLSAKCPLPYEGGYKGVIKGLPMLENILCAFGMSTFEALVELAIDVITGAGKIQAGLNAPVVAADSR</sequence>
<name>A0A1F5LZK3_PENAI</name>
<dbReference type="EMBL" id="LXJU01000001">
    <property type="protein sequence ID" value="OGE58573.1"/>
    <property type="molecule type" value="Genomic_DNA"/>
</dbReference>
<keyword evidence="3" id="KW-1185">Reference proteome</keyword>
<proteinExistence type="predicted"/>
<comment type="caution">
    <text evidence="2">The sequence shown here is derived from an EMBL/GenBank/DDBJ whole genome shotgun (WGS) entry which is preliminary data.</text>
</comment>
<evidence type="ECO:0000313" key="2">
    <source>
        <dbReference type="EMBL" id="OGE58573.1"/>
    </source>
</evidence>
<reference evidence="2 3" key="1">
    <citation type="journal article" date="2016" name="Sci. Rep.">
        <title>Penicillium arizonense, a new, genome sequenced fungal species, reveals a high chemical diversity in secreted metabolites.</title>
        <authorList>
            <person name="Grijseels S."/>
            <person name="Nielsen J.C."/>
            <person name="Randelovic M."/>
            <person name="Nielsen J."/>
            <person name="Nielsen K.F."/>
            <person name="Workman M."/>
            <person name="Frisvad J.C."/>
        </authorList>
    </citation>
    <scope>NUCLEOTIDE SEQUENCE [LARGE SCALE GENOMIC DNA]</scope>
    <source>
        <strain evidence="2 3">CBS 141311</strain>
    </source>
</reference>
<dbReference type="RefSeq" id="XP_022493995.1">
    <property type="nucleotide sequence ID" value="XM_022626200.1"/>
</dbReference>
<feature type="signal peptide" evidence="1">
    <location>
        <begin position="1"/>
        <end position="18"/>
    </location>
</feature>